<proteinExistence type="predicted"/>
<reference evidence="1" key="1">
    <citation type="submission" date="2021-06" db="EMBL/GenBank/DDBJ databases">
        <authorList>
            <person name="Kallberg Y."/>
            <person name="Tangrot J."/>
            <person name="Rosling A."/>
        </authorList>
    </citation>
    <scope>NUCLEOTIDE SEQUENCE</scope>
    <source>
        <strain evidence="1">MA461A</strain>
    </source>
</reference>
<name>A0ACA9SS35_9GLOM</name>
<accession>A0ACA9SS35</accession>
<comment type="caution">
    <text evidence="1">The sequence shown here is derived from an EMBL/GenBank/DDBJ whole genome shotgun (WGS) entry which is preliminary data.</text>
</comment>
<dbReference type="EMBL" id="CAJVQC010156415">
    <property type="protein sequence ID" value="CAG8847528.1"/>
    <property type="molecule type" value="Genomic_DNA"/>
</dbReference>
<feature type="non-terminal residue" evidence="1">
    <location>
        <position position="1"/>
    </location>
</feature>
<gene>
    <name evidence="1" type="ORF">RPERSI_LOCUS34678</name>
</gene>
<evidence type="ECO:0000313" key="2">
    <source>
        <dbReference type="Proteomes" id="UP000789920"/>
    </source>
</evidence>
<keyword evidence="2" id="KW-1185">Reference proteome</keyword>
<protein>
    <submittedName>
        <fullName evidence="1">29473_t:CDS:1</fullName>
    </submittedName>
</protein>
<sequence length="46" mass="5782">RQKKYYDARIKPEEFKIRDQVLLYESAKEKENLEEFDKYRSIKEIL</sequence>
<evidence type="ECO:0000313" key="1">
    <source>
        <dbReference type="EMBL" id="CAG8847528.1"/>
    </source>
</evidence>
<organism evidence="1 2">
    <name type="scientific">Racocetra persica</name>
    <dbReference type="NCBI Taxonomy" id="160502"/>
    <lineage>
        <taxon>Eukaryota</taxon>
        <taxon>Fungi</taxon>
        <taxon>Fungi incertae sedis</taxon>
        <taxon>Mucoromycota</taxon>
        <taxon>Glomeromycotina</taxon>
        <taxon>Glomeromycetes</taxon>
        <taxon>Diversisporales</taxon>
        <taxon>Gigasporaceae</taxon>
        <taxon>Racocetra</taxon>
    </lineage>
</organism>
<dbReference type="Proteomes" id="UP000789920">
    <property type="component" value="Unassembled WGS sequence"/>
</dbReference>